<dbReference type="Pfam" id="PF00304">
    <property type="entry name" value="Gamma-thionin"/>
    <property type="match status" value="1"/>
</dbReference>
<keyword evidence="2" id="KW-0295">Fungicide</keyword>
<evidence type="ECO:0000259" key="3">
    <source>
        <dbReference type="Pfam" id="PF00304"/>
    </source>
</evidence>
<reference evidence="5" key="1">
    <citation type="journal article" date="2020" name="Nat. Commun.">
        <title>Genome sequence of the cluster root forming white lupin.</title>
        <authorList>
            <person name="Hufnagel B."/>
            <person name="Marques A."/>
            <person name="Soriano A."/>
            <person name="Marques L."/>
            <person name="Divol F."/>
            <person name="Doumas P."/>
            <person name="Sallet E."/>
            <person name="Mancinotti D."/>
            <person name="Carrere S."/>
            <person name="Marande W."/>
            <person name="Arribat S."/>
            <person name="Keller J."/>
            <person name="Huneau C."/>
            <person name="Blein T."/>
            <person name="Aime D."/>
            <person name="Laguerre M."/>
            <person name="Taylor J."/>
            <person name="Schubert V."/>
            <person name="Nelson M."/>
            <person name="Geu-Flores F."/>
            <person name="Crespi M."/>
            <person name="Gallardo-Guerrero K."/>
            <person name="Delaux P.-M."/>
            <person name="Salse J."/>
            <person name="Berges H."/>
            <person name="Guyot R."/>
            <person name="Gouzy J."/>
            <person name="Peret B."/>
        </authorList>
    </citation>
    <scope>NUCLEOTIDE SEQUENCE [LARGE SCALE GENOMIC DNA]</scope>
    <source>
        <strain evidence="5">cv. Amiga</strain>
    </source>
</reference>
<proteinExistence type="predicted"/>
<dbReference type="InterPro" id="IPR003614">
    <property type="entry name" value="Knottins"/>
</dbReference>
<dbReference type="SUPFAM" id="SSF57095">
    <property type="entry name" value="Scorpion toxin-like"/>
    <property type="match status" value="1"/>
</dbReference>
<dbReference type="EMBL" id="WOCE01000005">
    <property type="protein sequence ID" value="KAE9614618.1"/>
    <property type="molecule type" value="Genomic_DNA"/>
</dbReference>
<gene>
    <name evidence="4" type="ORF">Lalb_Chr05g0230071</name>
</gene>
<evidence type="ECO:0000256" key="2">
    <source>
        <dbReference type="ARBA" id="ARBA00022577"/>
    </source>
</evidence>
<evidence type="ECO:0000313" key="4">
    <source>
        <dbReference type="EMBL" id="KAE9614618.1"/>
    </source>
</evidence>
<sequence length="63" mass="7078">MLVSSSKPCQGQKQRSSSQNFHGLCFDSTNGGHICQTEGFPDGHCKGFRLRCFCTRFCNNLFK</sequence>
<dbReference type="AlphaFoldDB" id="A0A6A4QKA4"/>
<dbReference type="Gene3D" id="3.30.30.10">
    <property type="entry name" value="Knottin, scorpion toxin-like"/>
    <property type="match status" value="1"/>
</dbReference>
<feature type="domain" description="Knottins-like" evidence="3">
    <location>
        <begin position="15"/>
        <end position="58"/>
    </location>
</feature>
<name>A0A6A4QKA4_LUPAL</name>
<protein>
    <submittedName>
        <fullName evidence="4">Putative knottin, scorpion toxin</fullName>
    </submittedName>
</protein>
<dbReference type="InterPro" id="IPR036574">
    <property type="entry name" value="Scorpion_toxin-like_sf"/>
</dbReference>
<dbReference type="Proteomes" id="UP000447434">
    <property type="component" value="Chromosome 5"/>
</dbReference>
<comment type="caution">
    <text evidence="4">The sequence shown here is derived from an EMBL/GenBank/DDBJ whole genome shotgun (WGS) entry which is preliminary data.</text>
</comment>
<evidence type="ECO:0000256" key="1">
    <source>
        <dbReference type="ARBA" id="ARBA00022529"/>
    </source>
</evidence>
<keyword evidence="1" id="KW-0929">Antimicrobial</keyword>
<accession>A0A6A4QKA4</accession>
<dbReference type="OrthoDB" id="683455at2759"/>
<evidence type="ECO:0000313" key="5">
    <source>
        <dbReference type="Proteomes" id="UP000447434"/>
    </source>
</evidence>
<keyword evidence="5" id="KW-1185">Reference proteome</keyword>
<organism evidence="4 5">
    <name type="scientific">Lupinus albus</name>
    <name type="common">White lupine</name>
    <name type="synonym">Lupinus termis</name>
    <dbReference type="NCBI Taxonomy" id="3870"/>
    <lineage>
        <taxon>Eukaryota</taxon>
        <taxon>Viridiplantae</taxon>
        <taxon>Streptophyta</taxon>
        <taxon>Embryophyta</taxon>
        <taxon>Tracheophyta</taxon>
        <taxon>Spermatophyta</taxon>
        <taxon>Magnoliopsida</taxon>
        <taxon>eudicotyledons</taxon>
        <taxon>Gunneridae</taxon>
        <taxon>Pentapetalae</taxon>
        <taxon>rosids</taxon>
        <taxon>fabids</taxon>
        <taxon>Fabales</taxon>
        <taxon>Fabaceae</taxon>
        <taxon>Papilionoideae</taxon>
        <taxon>50 kb inversion clade</taxon>
        <taxon>genistoids sensu lato</taxon>
        <taxon>core genistoids</taxon>
        <taxon>Genisteae</taxon>
        <taxon>Lupinus</taxon>
    </lineage>
</organism>